<name>A0A7L9WPP7_9RHOB</name>
<evidence type="ECO:0000256" key="1">
    <source>
        <dbReference type="ARBA" id="ARBA00022676"/>
    </source>
</evidence>
<reference evidence="4 5" key="1">
    <citation type="submission" date="2019-10" db="EMBL/GenBank/DDBJ databases">
        <title>Pseudopuniceibacterium sp. HQ09 islated from Antarctica.</title>
        <authorList>
            <person name="Liao L."/>
            <person name="Su S."/>
            <person name="Chen B."/>
            <person name="Yu Y."/>
        </authorList>
    </citation>
    <scope>NUCLEOTIDE SEQUENCE [LARGE SCALE GENOMIC DNA]</scope>
    <source>
        <strain evidence="4 5">HQ09</strain>
    </source>
</reference>
<keyword evidence="3" id="KW-0479">Metal-binding</keyword>
<keyword evidence="2" id="KW-0808">Transferase</keyword>
<accession>A0A7L9WPP7</accession>
<dbReference type="Gene3D" id="3.90.550.10">
    <property type="entry name" value="Spore Coat Polysaccharide Biosynthesis Protein SpsA, Chain A"/>
    <property type="match status" value="1"/>
</dbReference>
<dbReference type="KEGG" id="pshq:F3W81_16210"/>
<keyword evidence="5" id="KW-1185">Reference proteome</keyword>
<sequence length="326" mass="35891">MGGCGGSSSVTCGTTTLCMGATMICRSIWRRSWKESPVAEPVQIALASDRNMIDAALVVIGTAARHASVPLRVHFMGRGLSPQDWARIARICEVGGAELVRHELSDAMLTGAVQRKAEISLVAMARLFLPGLVRGRVLYLDCDVRVAADIATLVVQPLNGALMGVVRDFLVLDRVRQQGAESPRLRDHFKVMGEVPVTEYFNSGVLVMDCDAINAQPGLAGEMTDVARASTFPLSDQDYLNLLFAGRTQFLPLGWNAIWGRNAYHAKAVRQMDWLPEAERDTRARIIHYTGPKKPWKPVTLSAVLRGRGLETLRYRQAARQVLRQL</sequence>
<dbReference type="EMBL" id="CP045201">
    <property type="protein sequence ID" value="QOL82239.1"/>
    <property type="molecule type" value="Genomic_DNA"/>
</dbReference>
<evidence type="ECO:0008006" key="6">
    <source>
        <dbReference type="Google" id="ProtNLM"/>
    </source>
</evidence>
<dbReference type="PANTHER" id="PTHR13778">
    <property type="entry name" value="GLYCOSYLTRANSFERASE 8 DOMAIN-CONTAINING PROTEIN"/>
    <property type="match status" value="1"/>
</dbReference>
<dbReference type="GO" id="GO:0016757">
    <property type="term" value="F:glycosyltransferase activity"/>
    <property type="evidence" value="ECO:0007669"/>
    <property type="project" value="UniProtKB-KW"/>
</dbReference>
<dbReference type="SUPFAM" id="SSF53448">
    <property type="entry name" value="Nucleotide-diphospho-sugar transferases"/>
    <property type="match status" value="1"/>
</dbReference>
<organism evidence="4 5">
    <name type="scientific">Pseudooceanicola spongiae</name>
    <dbReference type="NCBI Taxonomy" id="2613965"/>
    <lineage>
        <taxon>Bacteria</taxon>
        <taxon>Pseudomonadati</taxon>
        <taxon>Pseudomonadota</taxon>
        <taxon>Alphaproteobacteria</taxon>
        <taxon>Rhodobacterales</taxon>
        <taxon>Paracoccaceae</taxon>
        <taxon>Pseudooceanicola</taxon>
    </lineage>
</organism>
<dbReference type="AlphaFoldDB" id="A0A7L9WPP7"/>
<dbReference type="InterPro" id="IPR002495">
    <property type="entry name" value="Glyco_trans_8"/>
</dbReference>
<proteinExistence type="predicted"/>
<gene>
    <name evidence="4" type="ORF">F3W81_16210</name>
</gene>
<dbReference type="InterPro" id="IPR050748">
    <property type="entry name" value="Glycosyltrans_8_dom-fam"/>
</dbReference>
<dbReference type="GO" id="GO:0046872">
    <property type="term" value="F:metal ion binding"/>
    <property type="evidence" value="ECO:0007669"/>
    <property type="project" value="UniProtKB-KW"/>
</dbReference>
<evidence type="ECO:0000256" key="3">
    <source>
        <dbReference type="ARBA" id="ARBA00022723"/>
    </source>
</evidence>
<evidence type="ECO:0000313" key="5">
    <source>
        <dbReference type="Proteomes" id="UP000594118"/>
    </source>
</evidence>
<evidence type="ECO:0000256" key="2">
    <source>
        <dbReference type="ARBA" id="ARBA00022679"/>
    </source>
</evidence>
<dbReference type="PANTHER" id="PTHR13778:SF47">
    <property type="entry name" value="LIPOPOLYSACCHARIDE 1,3-GALACTOSYLTRANSFERASE"/>
    <property type="match status" value="1"/>
</dbReference>
<dbReference type="Proteomes" id="UP000594118">
    <property type="component" value="Chromosome"/>
</dbReference>
<evidence type="ECO:0000313" key="4">
    <source>
        <dbReference type="EMBL" id="QOL82239.1"/>
    </source>
</evidence>
<keyword evidence="1" id="KW-0328">Glycosyltransferase</keyword>
<dbReference type="InterPro" id="IPR029044">
    <property type="entry name" value="Nucleotide-diphossugar_trans"/>
</dbReference>
<protein>
    <recommendedName>
        <fullName evidence="6">Glycosyl transferase family 8 C-terminal domain-containing protein</fullName>
    </recommendedName>
</protein>
<dbReference type="Pfam" id="PF01501">
    <property type="entry name" value="Glyco_transf_8"/>
    <property type="match status" value="1"/>
</dbReference>